<dbReference type="GO" id="GO:0007076">
    <property type="term" value="P:mitotic chromosome condensation"/>
    <property type="evidence" value="ECO:0007669"/>
    <property type="project" value="UniProtKB-ARBA"/>
</dbReference>
<dbReference type="Pfam" id="PF02463">
    <property type="entry name" value="SMC_N"/>
    <property type="match status" value="1"/>
</dbReference>
<feature type="coiled-coil region" evidence="12">
    <location>
        <begin position="316"/>
        <end position="444"/>
    </location>
</feature>
<dbReference type="InterPro" id="IPR024704">
    <property type="entry name" value="SMC"/>
</dbReference>
<comment type="subcellular location">
    <subcellularLocation>
        <location evidence="1 11">Nucleus</location>
    </subcellularLocation>
</comment>
<dbReference type="AlphaFoldDB" id="A0A060SZ72"/>
<evidence type="ECO:0000256" key="9">
    <source>
        <dbReference type="ARBA" id="ARBA00023242"/>
    </source>
</evidence>
<dbReference type="SUPFAM" id="SSF52540">
    <property type="entry name" value="P-loop containing nucleoside triphosphate hydrolases"/>
    <property type="match status" value="1"/>
</dbReference>
<dbReference type="InterPro" id="IPR003395">
    <property type="entry name" value="RecF/RecN/SMC_N"/>
</dbReference>
<organism evidence="14">
    <name type="scientific">Blastobotrys adeninivorans</name>
    <name type="common">Yeast</name>
    <name type="synonym">Arxula adeninivorans</name>
    <dbReference type="NCBI Taxonomy" id="409370"/>
    <lineage>
        <taxon>Eukaryota</taxon>
        <taxon>Fungi</taxon>
        <taxon>Dikarya</taxon>
        <taxon>Ascomycota</taxon>
        <taxon>Saccharomycotina</taxon>
        <taxon>Dipodascomycetes</taxon>
        <taxon>Dipodascales</taxon>
        <taxon>Trichomonascaceae</taxon>
        <taxon>Blastobotrys</taxon>
    </lineage>
</organism>
<dbReference type="SMART" id="SM00968">
    <property type="entry name" value="SMC_hinge"/>
    <property type="match status" value="1"/>
</dbReference>
<dbReference type="Pfam" id="PF06470">
    <property type="entry name" value="SMC_hinge"/>
    <property type="match status" value="1"/>
</dbReference>
<comment type="similarity">
    <text evidence="2">Belongs to the SMC family. SMC2 subfamily.</text>
</comment>
<evidence type="ECO:0000313" key="14">
    <source>
        <dbReference type="EMBL" id="CDP34023.1"/>
    </source>
</evidence>
<feature type="coiled-coil region" evidence="12">
    <location>
        <begin position="494"/>
        <end position="559"/>
    </location>
</feature>
<evidence type="ECO:0000256" key="6">
    <source>
        <dbReference type="ARBA" id="ARBA00022840"/>
    </source>
</evidence>
<evidence type="ECO:0000256" key="12">
    <source>
        <dbReference type="SAM" id="Coils"/>
    </source>
</evidence>
<dbReference type="PIRSF" id="PIRSF005719">
    <property type="entry name" value="SMC"/>
    <property type="match status" value="1"/>
</dbReference>
<dbReference type="InterPro" id="IPR027120">
    <property type="entry name" value="Smc2_ABC"/>
</dbReference>
<dbReference type="PANTHER" id="PTHR43977">
    <property type="entry name" value="STRUCTURAL MAINTENANCE OF CHROMOSOMES PROTEIN 3"/>
    <property type="match status" value="1"/>
</dbReference>
<evidence type="ECO:0000256" key="11">
    <source>
        <dbReference type="PIRNR" id="PIRNR005719"/>
    </source>
</evidence>
<accession>A0A060SZ72</accession>
<dbReference type="GO" id="GO:0031981">
    <property type="term" value="C:nuclear lumen"/>
    <property type="evidence" value="ECO:0007669"/>
    <property type="project" value="UniProtKB-ARBA"/>
</dbReference>
<keyword evidence="6" id="KW-0067">ATP-binding</keyword>
<dbReference type="GO" id="GO:0000796">
    <property type="term" value="C:condensin complex"/>
    <property type="evidence" value="ECO:0007669"/>
    <property type="project" value="UniProtKB-ARBA"/>
</dbReference>
<feature type="coiled-coil region" evidence="12">
    <location>
        <begin position="797"/>
        <end position="824"/>
    </location>
</feature>
<feature type="coiled-coil region" evidence="12">
    <location>
        <begin position="899"/>
        <end position="1087"/>
    </location>
</feature>
<evidence type="ECO:0000256" key="3">
    <source>
        <dbReference type="ARBA" id="ARBA00022618"/>
    </source>
</evidence>
<name>A0A060SZ72_BLAAD</name>
<evidence type="ECO:0000256" key="5">
    <source>
        <dbReference type="ARBA" id="ARBA00022776"/>
    </source>
</evidence>
<dbReference type="GO" id="GO:0016887">
    <property type="term" value="F:ATP hydrolysis activity"/>
    <property type="evidence" value="ECO:0007669"/>
    <property type="project" value="InterPro"/>
</dbReference>
<keyword evidence="9 11" id="KW-0539">Nucleus</keyword>
<dbReference type="SUPFAM" id="SSF75553">
    <property type="entry name" value="Smc hinge domain"/>
    <property type="match status" value="1"/>
</dbReference>
<dbReference type="GO" id="GO:0000793">
    <property type="term" value="C:condensed chromosome"/>
    <property type="evidence" value="ECO:0007669"/>
    <property type="project" value="UniProtKB-ARBA"/>
</dbReference>
<dbReference type="PhylomeDB" id="A0A060SZ72"/>
<feature type="domain" description="SMC hinge" evidence="13">
    <location>
        <begin position="577"/>
        <end position="698"/>
    </location>
</feature>
<evidence type="ECO:0000256" key="8">
    <source>
        <dbReference type="ARBA" id="ARBA00023067"/>
    </source>
</evidence>
<feature type="coiled-coil region" evidence="12">
    <location>
        <begin position="737"/>
        <end position="767"/>
    </location>
</feature>
<evidence type="ECO:0000256" key="2">
    <source>
        <dbReference type="ARBA" id="ARBA00005231"/>
    </source>
</evidence>
<dbReference type="GO" id="GO:0051301">
    <property type="term" value="P:cell division"/>
    <property type="evidence" value="ECO:0007669"/>
    <property type="project" value="UniProtKB-KW"/>
</dbReference>
<dbReference type="InterPro" id="IPR036277">
    <property type="entry name" value="SMC_hinge_sf"/>
</dbReference>
<dbReference type="EMBL" id="HG937693">
    <property type="protein sequence ID" value="CDP34023.1"/>
    <property type="molecule type" value="Genomic_DNA"/>
</dbReference>
<evidence type="ECO:0000256" key="4">
    <source>
        <dbReference type="ARBA" id="ARBA00022741"/>
    </source>
</evidence>
<reference evidence="14" key="2">
    <citation type="submission" date="2014-06" db="EMBL/GenBank/DDBJ databases">
        <title>The complete genome of Blastobotrys (Arxula) adeninivorans LS3 - a yeast of biotechnological interest.</title>
        <authorList>
            <person name="Kunze G."/>
            <person name="Gaillardin C."/>
            <person name="Czernicka M."/>
            <person name="Durrens P."/>
            <person name="Martin T."/>
            <person name="Boer E."/>
            <person name="Gabaldon T."/>
            <person name="Cruz J."/>
            <person name="Talla E."/>
            <person name="Marck C."/>
            <person name="Goffeau A."/>
            <person name="Barbe V."/>
            <person name="Baret P."/>
            <person name="Baronian K."/>
            <person name="Beier S."/>
            <person name="Bleykasten C."/>
            <person name="Bode R."/>
            <person name="Casaregola S."/>
            <person name="Despons L."/>
            <person name="Fairhead C."/>
            <person name="Giersberg M."/>
            <person name="Gierski P."/>
            <person name="Hahnel U."/>
            <person name="Hartmann A."/>
            <person name="Jankowska D."/>
            <person name="Jubin C."/>
            <person name="Jung P."/>
            <person name="Lafontaine I."/>
            <person name="Leh-Louis V."/>
            <person name="Lemaire M."/>
            <person name="Marcet-Houben M."/>
            <person name="Mascher M."/>
            <person name="Morel G."/>
            <person name="Richard G.-F."/>
            <person name="Riechen J."/>
            <person name="Sacerdot C."/>
            <person name="Sarkar A."/>
            <person name="Savel G."/>
            <person name="Schacherer J."/>
            <person name="Sherman D."/>
            <person name="Straub M.-L."/>
            <person name="Stein N."/>
            <person name="Thierry A."/>
            <person name="Trautwein-Schult A."/>
            <person name="Westhof E."/>
            <person name="Worch S."/>
            <person name="Dujon B."/>
            <person name="Souciet J.-L."/>
            <person name="Wincker P."/>
            <person name="Scholz U."/>
            <person name="Neuveglise N."/>
        </authorList>
    </citation>
    <scope>NUCLEOTIDE SEQUENCE</scope>
    <source>
        <strain evidence="14">LS3</strain>
    </source>
</reference>
<keyword evidence="10" id="KW-0131">Cell cycle</keyword>
<protein>
    <recommendedName>
        <fullName evidence="11">Structural maintenance of chromosomes protein</fullName>
    </recommendedName>
</protein>
<dbReference type="Gene3D" id="3.30.70.1620">
    <property type="match status" value="1"/>
</dbReference>
<dbReference type="FunFam" id="1.20.1060.20:FF:000005">
    <property type="entry name" value="Structural maintenance of chromosomes 2"/>
    <property type="match status" value="1"/>
</dbReference>
<keyword evidence="4" id="KW-0547">Nucleotide-binding</keyword>
<dbReference type="Gene3D" id="3.40.50.300">
    <property type="entry name" value="P-loop containing nucleotide triphosphate hydrolases"/>
    <property type="match status" value="2"/>
</dbReference>
<dbReference type="CDD" id="cd03273">
    <property type="entry name" value="ABC_SMC2_euk"/>
    <property type="match status" value="1"/>
</dbReference>
<evidence type="ECO:0000256" key="7">
    <source>
        <dbReference type="ARBA" id="ARBA00023054"/>
    </source>
</evidence>
<evidence type="ECO:0000256" key="1">
    <source>
        <dbReference type="ARBA" id="ARBA00004123"/>
    </source>
</evidence>
<keyword evidence="3" id="KW-0132">Cell division</keyword>
<dbReference type="Gene3D" id="1.20.1060.20">
    <property type="match status" value="1"/>
</dbReference>
<keyword evidence="5" id="KW-0498">Mitosis</keyword>
<reference evidence="14" key="1">
    <citation type="submission" date="2014-02" db="EMBL/GenBank/DDBJ databases">
        <authorList>
            <person name="Genoscope - CEA"/>
        </authorList>
    </citation>
    <scope>NUCLEOTIDE SEQUENCE</scope>
    <source>
        <strain evidence="14">LS3</strain>
    </source>
</reference>
<dbReference type="InterPro" id="IPR027417">
    <property type="entry name" value="P-loop_NTPase"/>
</dbReference>
<dbReference type="FunFam" id="3.40.50.300:FF:000278">
    <property type="entry name" value="Structural maintenance of chromosomes 2"/>
    <property type="match status" value="1"/>
</dbReference>
<keyword evidence="7 12" id="KW-0175">Coiled coil</keyword>
<sequence length="1230" mass="137924">MIIPKACSKHVSRDTITKNALPRKPAMAVVNNASRSIIATSNLTFTNSRYPFKPVAMKVEELIIDGFKSYATRTVISGWDASFNCITGLNGSGKSNILDAICFVLGITTMSTVRAQNLQDLIYKRGQAGVTKASVTIVFDNSDKEKSPIGFEDQARISVTRQIVLGGTSKFLINGHRAQQQTVQQLFQSVQLNINNPNFLIMQGRITKVLNMKPAEILALIAEAAGTRMFEERREKAAKVMAKKEKKVEEIRELLQEEIEPKLENLRNEKRTFLEYQQTQSELERMEKLVVSHDYLKYSHNTNSKREIVEAKRAGLQEAESLISKTKSELVNLQQEIDTLKKQRLEQLQKGGRFQALEKKVKELSQESARLNTLVELKATNIKEESSKRDNVSKAIAQLEAKIEQGSDEFKALEQAYETAKTEFESLKEDLTKKEELLQSLQTGVSSKSGGEVGYAEQLQQAKSTVSQAQTAIGKAKVRIDFLKKAITKDEAKTTQARSQNESLLSSLESLKQEVEQLKTQMEGAGWVPGRLQELKKEESSLMNEVRSHNNEIEQMKRKISNLDFSYSKPSANFNPNSVKGLVAQLFTIDKKNYNASTALEVCAGGRLFNVVVDTDDTAAQLLQKGQLRKRVTIIPLNKISSFRIAAEKLGAAQKLAPGKVDLALNLIGYDDSLVKAMEYVFGSTIICKDAESAKKVTFDPNIRVKTVTLDGDIYDPMGTLSGGSSGSSGSGFLVSVQKYNELNARLSQKKKQLQELRSKITDEEKIMAQCKDIKKQLDLKEHEVTLSQKQLDSSSSAKLLNNYKERTEELQSLEEQIVKDTEAVRKGEVEIEQIERDISEFGQNKGAKLKQLSKEVDKLKTTIGKQKQVVQKSLESFQNAQLEKGQLGDDLSTRKSEHEEAVASIKELEQALKSLQSQFDKVKSAEEEAIMTLEKEKENLTGIDDELKETVQTHAAKEKFVTEKGLECQKLGHEVEKLSKELEESQRVVQGLLKEYSWIPEQEEYFGQSGSPYDFKRVNINECRQSLKRLQERIKGMKKNVNTKVMNTIESVEKKEADLKHMVTTIEKDRRKIESTISTLNDYKRQALIKTWEKVSADFGQIFADLLPGGFAKLEPSEGKDVTEGLEIKVALGKVWKDGLAELSGGQRSLAALSLILALLQFKPAPMYILDEVDAALDLHHTQNIGHIIKTRFKGSQFIVVSLKEGMFSNANRLFRARFHEGTSTVSVM</sequence>
<dbReference type="FunFam" id="3.40.50.300:FF:000385">
    <property type="entry name" value="Structural maintenance of chromosomes 2"/>
    <property type="match status" value="1"/>
</dbReference>
<gene>
    <name evidence="14" type="ORF">GNLVRS02_ARAD1C02948g</name>
</gene>
<dbReference type="InterPro" id="IPR010935">
    <property type="entry name" value="SMC_hinge"/>
</dbReference>
<proteinExistence type="inferred from homology"/>
<evidence type="ECO:0000259" key="13">
    <source>
        <dbReference type="SMART" id="SM00968"/>
    </source>
</evidence>
<keyword evidence="8" id="KW-0226">DNA condensation</keyword>
<dbReference type="GO" id="GO:0005524">
    <property type="term" value="F:ATP binding"/>
    <property type="evidence" value="ECO:0007669"/>
    <property type="project" value="UniProtKB-KW"/>
</dbReference>
<evidence type="ECO:0000256" key="10">
    <source>
        <dbReference type="ARBA" id="ARBA00023306"/>
    </source>
</evidence>